<dbReference type="AlphaFoldDB" id="A0AAE0ZQE3"/>
<gene>
    <name evidence="1" type="ORF">RRG08_001394</name>
</gene>
<evidence type="ECO:0000313" key="1">
    <source>
        <dbReference type="EMBL" id="KAK3773664.1"/>
    </source>
</evidence>
<name>A0AAE0ZQE3_9GAST</name>
<protein>
    <submittedName>
        <fullName evidence="1">Uncharacterized protein</fullName>
    </submittedName>
</protein>
<accession>A0AAE0ZQE3</accession>
<evidence type="ECO:0000313" key="2">
    <source>
        <dbReference type="Proteomes" id="UP001283361"/>
    </source>
</evidence>
<dbReference type="EMBL" id="JAWDGP010003518">
    <property type="protein sequence ID" value="KAK3773664.1"/>
    <property type="molecule type" value="Genomic_DNA"/>
</dbReference>
<dbReference type="Proteomes" id="UP001283361">
    <property type="component" value="Unassembled WGS sequence"/>
</dbReference>
<proteinExistence type="predicted"/>
<sequence>MGPERLLKTELSLDAPTEMEVFELAGLRPWQHTLYLRSLSACKGSQPCKDDHEYDHKIFFFLVNAGMSSCSMKLWMRFEKDLHDTILSDLKMTQCTGSGSLTCLGLLRVQQYSGYHEFPKHSSKRNSCNFLQTELIKTRQKFNTDRPEIEGGSKRLRLLYDDAWRGVVALEARPLHKESHIAGHLGLYRSNINTGHWYRFATHASILITAIAEEGRELVRSS</sequence>
<keyword evidence="2" id="KW-1185">Reference proteome</keyword>
<organism evidence="1 2">
    <name type="scientific">Elysia crispata</name>
    <name type="common">lettuce slug</name>
    <dbReference type="NCBI Taxonomy" id="231223"/>
    <lineage>
        <taxon>Eukaryota</taxon>
        <taxon>Metazoa</taxon>
        <taxon>Spiralia</taxon>
        <taxon>Lophotrochozoa</taxon>
        <taxon>Mollusca</taxon>
        <taxon>Gastropoda</taxon>
        <taxon>Heterobranchia</taxon>
        <taxon>Euthyneura</taxon>
        <taxon>Panpulmonata</taxon>
        <taxon>Sacoglossa</taxon>
        <taxon>Placobranchoidea</taxon>
        <taxon>Plakobranchidae</taxon>
        <taxon>Elysia</taxon>
    </lineage>
</organism>
<reference evidence="1" key="1">
    <citation type="journal article" date="2023" name="G3 (Bethesda)">
        <title>A reference genome for the long-term kleptoplast-retaining sea slug Elysia crispata morphotype clarki.</title>
        <authorList>
            <person name="Eastman K.E."/>
            <person name="Pendleton A.L."/>
            <person name="Shaikh M.A."/>
            <person name="Suttiyut T."/>
            <person name="Ogas R."/>
            <person name="Tomko P."/>
            <person name="Gavelis G."/>
            <person name="Widhalm J.R."/>
            <person name="Wisecaver J.H."/>
        </authorList>
    </citation>
    <scope>NUCLEOTIDE SEQUENCE</scope>
    <source>
        <strain evidence="1">ECLA1</strain>
    </source>
</reference>
<comment type="caution">
    <text evidence="1">The sequence shown here is derived from an EMBL/GenBank/DDBJ whole genome shotgun (WGS) entry which is preliminary data.</text>
</comment>